<keyword evidence="3" id="KW-0378">Hydrolase</keyword>
<evidence type="ECO:0000256" key="1">
    <source>
        <dbReference type="ARBA" id="ARBA00006576"/>
    </source>
</evidence>
<dbReference type="PANTHER" id="PTHR11086:SF18">
    <property type="entry name" value="DEOXYCYTIDYLATE DEAMINASE"/>
    <property type="match status" value="1"/>
</dbReference>
<dbReference type="InterPro" id="IPR015517">
    <property type="entry name" value="dCMP_deaminase-rel"/>
</dbReference>
<accession>A0A1F4VF70</accession>
<dbReference type="InterPro" id="IPR002125">
    <property type="entry name" value="CMP_dCMP_dom"/>
</dbReference>
<evidence type="ECO:0000313" key="7">
    <source>
        <dbReference type="Proteomes" id="UP000176504"/>
    </source>
</evidence>
<dbReference type="EMBL" id="MEVI01000001">
    <property type="protein sequence ID" value="OGC55809.1"/>
    <property type="molecule type" value="Genomic_DNA"/>
</dbReference>
<dbReference type="GO" id="GO:0008270">
    <property type="term" value="F:zinc ion binding"/>
    <property type="evidence" value="ECO:0007669"/>
    <property type="project" value="InterPro"/>
</dbReference>
<evidence type="ECO:0000256" key="3">
    <source>
        <dbReference type="ARBA" id="ARBA00022801"/>
    </source>
</evidence>
<keyword evidence="2" id="KW-0479">Metal-binding</keyword>
<evidence type="ECO:0000313" key="6">
    <source>
        <dbReference type="EMBL" id="OGC55809.1"/>
    </source>
</evidence>
<dbReference type="GO" id="GO:0005737">
    <property type="term" value="C:cytoplasm"/>
    <property type="evidence" value="ECO:0007669"/>
    <property type="project" value="TreeGrafter"/>
</dbReference>
<evidence type="ECO:0000256" key="4">
    <source>
        <dbReference type="ARBA" id="ARBA00022833"/>
    </source>
</evidence>
<comment type="caution">
    <text evidence="6">The sequence shown here is derived from an EMBL/GenBank/DDBJ whole genome shotgun (WGS) entry which is preliminary data.</text>
</comment>
<dbReference type="GO" id="GO:0004132">
    <property type="term" value="F:dCMP deaminase activity"/>
    <property type="evidence" value="ECO:0007669"/>
    <property type="project" value="TreeGrafter"/>
</dbReference>
<dbReference type="PROSITE" id="PS00903">
    <property type="entry name" value="CYT_DCMP_DEAMINASES_1"/>
    <property type="match status" value="1"/>
</dbReference>
<keyword evidence="4" id="KW-0862">Zinc</keyword>
<evidence type="ECO:0000256" key="2">
    <source>
        <dbReference type="ARBA" id="ARBA00022723"/>
    </source>
</evidence>
<comment type="similarity">
    <text evidence="1">Belongs to the cytidine and deoxycytidylate deaminase family.</text>
</comment>
<dbReference type="PROSITE" id="PS51747">
    <property type="entry name" value="CYT_DCMP_DEAMINASES_2"/>
    <property type="match status" value="1"/>
</dbReference>
<reference evidence="6 7" key="1">
    <citation type="journal article" date="2016" name="Nat. Commun.">
        <title>Thousands of microbial genomes shed light on interconnected biogeochemical processes in an aquifer system.</title>
        <authorList>
            <person name="Anantharaman K."/>
            <person name="Brown C.T."/>
            <person name="Hug L.A."/>
            <person name="Sharon I."/>
            <person name="Castelle C.J."/>
            <person name="Probst A.J."/>
            <person name="Thomas B.C."/>
            <person name="Singh A."/>
            <person name="Wilkins M.J."/>
            <person name="Karaoz U."/>
            <person name="Brodie E.L."/>
            <person name="Williams K.H."/>
            <person name="Hubbard S.S."/>
            <person name="Banfield J.F."/>
        </authorList>
    </citation>
    <scope>NUCLEOTIDE SEQUENCE [LARGE SCALE GENOMIC DNA]</scope>
</reference>
<sequence>MKKVIVAYIPVLHEGYRRFIEKHKDAKVIYIFGKDIILEFDHLSKEIRALDPKLVLKSLESWGLISKAKILKHNDLQKLNNYKYNIVVPDEDVTKELSEKYLKKASVFYDPIFLRWDKHKSMEQKPIEADQKISSEEFDKNAIRETLKASERASDWWRRVGAAIVKNKKIIIIAHNRHLPSPHSPYANGDPRNNFHKGVNIELSTAIHAEADLISQAAKKGIPLKGSSMYVSVFPCPPCAKLVARSGISKLYYGGGYGVLDGEDILKASGVEIIYVDLMAEK</sequence>
<dbReference type="Pfam" id="PF00383">
    <property type="entry name" value="dCMP_cyt_deam_1"/>
    <property type="match status" value="1"/>
</dbReference>
<dbReference type="InterPro" id="IPR016192">
    <property type="entry name" value="APOBEC/CMP_deaminase_Zn-bd"/>
</dbReference>
<dbReference type="InterPro" id="IPR016193">
    <property type="entry name" value="Cytidine_deaminase-like"/>
</dbReference>
<dbReference type="Gene3D" id="3.40.140.10">
    <property type="entry name" value="Cytidine Deaminase, domain 2"/>
    <property type="match status" value="1"/>
</dbReference>
<dbReference type="Proteomes" id="UP000176504">
    <property type="component" value="Unassembled WGS sequence"/>
</dbReference>
<dbReference type="SUPFAM" id="SSF53927">
    <property type="entry name" value="Cytidine deaminase-like"/>
    <property type="match status" value="1"/>
</dbReference>
<proteinExistence type="inferred from homology"/>
<gene>
    <name evidence="6" type="ORF">A3A78_02105</name>
</gene>
<feature type="domain" description="CMP/dCMP-type deaminase" evidence="5">
    <location>
        <begin position="137"/>
        <end position="272"/>
    </location>
</feature>
<protein>
    <recommendedName>
        <fullName evidence="5">CMP/dCMP-type deaminase domain-containing protein</fullName>
    </recommendedName>
</protein>
<dbReference type="PANTHER" id="PTHR11086">
    <property type="entry name" value="DEOXYCYTIDYLATE DEAMINASE-RELATED"/>
    <property type="match status" value="1"/>
</dbReference>
<evidence type="ECO:0000259" key="5">
    <source>
        <dbReference type="PROSITE" id="PS51747"/>
    </source>
</evidence>
<name>A0A1F4VF70_UNCKA</name>
<dbReference type="AlphaFoldDB" id="A0A1F4VF70"/>
<organism evidence="6 7">
    <name type="scientific">candidate division WWE3 bacterium RIFCSPLOWO2_01_FULL_41_18</name>
    <dbReference type="NCBI Taxonomy" id="1802625"/>
    <lineage>
        <taxon>Bacteria</taxon>
        <taxon>Katanobacteria</taxon>
    </lineage>
</organism>